<dbReference type="EMBL" id="MNAO01000176">
    <property type="protein sequence ID" value="OHV16020.1"/>
    <property type="molecule type" value="Genomic_DNA"/>
</dbReference>
<dbReference type="RefSeq" id="WP_003601966.1">
    <property type="nucleotide sequence ID" value="NZ_BJVP01000007.1"/>
</dbReference>
<dbReference type="NCBIfam" id="NF002769">
    <property type="entry name" value="PRK02853.1"/>
    <property type="match status" value="1"/>
</dbReference>
<dbReference type="PIRSF" id="PIRSF032146">
    <property type="entry name" value="UCP032146"/>
    <property type="match status" value="1"/>
</dbReference>
<evidence type="ECO:0000313" key="6">
    <source>
        <dbReference type="Proteomes" id="UP000180215"/>
    </source>
</evidence>
<reference evidence="5" key="4">
    <citation type="journal article" date="2022" name="Biotechnol. Bioprocess Eng.">
        <title>Pan-genome Analysis Reveals Comparative Genomic Features of Central Metabolic Pathways in Methylorubrum extorquens.</title>
        <authorList>
            <person name="Lee G.M."/>
            <person name="Scott-Nevros Z.K."/>
            <person name="Lee S.-M."/>
            <person name="Kim D."/>
        </authorList>
    </citation>
    <scope>NUCLEOTIDE SEQUENCE</scope>
    <source>
        <strain evidence="5">ATCC 55366</strain>
    </source>
</reference>
<feature type="region of interest" description="Disordered" evidence="2">
    <location>
        <begin position="1"/>
        <end position="23"/>
    </location>
</feature>
<dbReference type="EMBL" id="CP073633">
    <property type="protein sequence ID" value="WHQ72092.1"/>
    <property type="molecule type" value="Genomic_DNA"/>
</dbReference>
<dbReference type="EMBL" id="LT962688">
    <property type="protein sequence ID" value="SOR30552.1"/>
    <property type="molecule type" value="Genomic_DNA"/>
</dbReference>
<dbReference type="Proteomes" id="UP000180215">
    <property type="component" value="Unassembled WGS sequence"/>
</dbReference>
<dbReference type="Pfam" id="PF06793">
    <property type="entry name" value="UPF0262"/>
    <property type="match status" value="1"/>
</dbReference>
<dbReference type="Proteomes" id="UP001223720">
    <property type="component" value="Chromosome"/>
</dbReference>
<evidence type="ECO:0000256" key="2">
    <source>
        <dbReference type="SAM" id="MobiDB-lite"/>
    </source>
</evidence>
<reference evidence="4" key="2">
    <citation type="submission" date="2017-10" db="EMBL/GenBank/DDBJ databases">
        <authorList>
            <person name="Banno H."/>
            <person name="Chua N.-H."/>
        </authorList>
    </citation>
    <scope>NUCLEOTIDE SEQUENCE [LARGE SCALE GENOMIC DNA]</scope>
    <source>
        <strain evidence="4">TK 0001</strain>
    </source>
</reference>
<gene>
    <name evidence="3" type="ORF">BK022_14910</name>
    <name evidence="5" type="ORF">KEC54_11390</name>
    <name evidence="4" type="ORF">TK0001_3950</name>
</gene>
<evidence type="ECO:0000313" key="5">
    <source>
        <dbReference type="EMBL" id="WHQ72092.1"/>
    </source>
</evidence>
<dbReference type="AlphaFoldDB" id="A0A1S1P2X8"/>
<reference evidence="3 6" key="1">
    <citation type="submission" date="2016-10" db="EMBL/GenBank/DDBJ databases">
        <title>Draft genome sequence of Methylobacterium extorquens CP3, a seed endophyte of Crotalaria pumila with plant growth-promoting and metal tolerance properties.</title>
        <authorList>
            <person name="Sanchez-Lopez A.S."/>
            <person name="Van Hamme J.D."/>
            <person name="Thijs S."/>
            <person name="Mcammond B.M."/>
            <person name="Stevens V."/>
            <person name="Gonzalez-Chavez M.D.C."/>
            <person name="Vangronsveld J."/>
        </authorList>
    </citation>
    <scope>NUCLEOTIDE SEQUENCE [LARGE SCALE GENOMIC DNA]</scope>
    <source>
        <strain evidence="3 6">CP3</strain>
    </source>
</reference>
<comment type="similarity">
    <text evidence="1">Belongs to the UPF0262 family.</text>
</comment>
<organism evidence="3 6">
    <name type="scientific">Methylorubrum extorquens</name>
    <name type="common">Methylobacterium dichloromethanicum</name>
    <name type="synonym">Methylobacterium extorquens</name>
    <dbReference type="NCBI Taxonomy" id="408"/>
    <lineage>
        <taxon>Bacteria</taxon>
        <taxon>Pseudomonadati</taxon>
        <taxon>Pseudomonadota</taxon>
        <taxon>Alphaproteobacteria</taxon>
        <taxon>Hyphomicrobiales</taxon>
        <taxon>Methylobacteriaceae</taxon>
        <taxon>Methylorubrum</taxon>
    </lineage>
</organism>
<evidence type="ECO:0000313" key="3">
    <source>
        <dbReference type="EMBL" id="OHV16020.1"/>
    </source>
</evidence>
<proteinExistence type="inferred from homology"/>
<protein>
    <recommendedName>
        <fullName evidence="1">UPF0262 protein BK022_14910</fullName>
    </recommendedName>
</protein>
<dbReference type="InterPro" id="IPR008321">
    <property type="entry name" value="UCP032146"/>
</dbReference>
<dbReference type="Proteomes" id="UP000233769">
    <property type="component" value="Chromosome tk0001"/>
</dbReference>
<dbReference type="HAMAP" id="MF_00678">
    <property type="entry name" value="UPF0262"/>
    <property type="match status" value="1"/>
</dbReference>
<accession>A0A1S1P2X8</accession>
<evidence type="ECO:0000313" key="7">
    <source>
        <dbReference type="Proteomes" id="UP000233769"/>
    </source>
</evidence>
<name>A0A1S1P2X8_METEX</name>
<sequence>MKAEPKQGAQDAQGEAPAKPRNRLAAVRFDEGSIGRGNPDQEHERAIAIYDILEENSFTIPERDEGPYGLVLGLVENKLSFAIATEAGEPVMTHLLSLTPFRRVIRDYEMICESYYSAIRTASPTQIEAIDMGRRGLHNEASELLRQRLEGKVDLDHDTARRLFTLIFALHWKG</sequence>
<dbReference type="GeneID" id="72989674"/>
<evidence type="ECO:0000256" key="1">
    <source>
        <dbReference type="HAMAP-Rule" id="MF_00678"/>
    </source>
</evidence>
<evidence type="ECO:0000313" key="4">
    <source>
        <dbReference type="EMBL" id="SOR30552.1"/>
    </source>
</evidence>
<reference evidence="7" key="3">
    <citation type="submission" date="2017-10" db="EMBL/GenBank/DDBJ databases">
        <authorList>
            <person name="Regsiter A."/>
            <person name="William W."/>
        </authorList>
    </citation>
    <scope>NUCLEOTIDE SEQUENCE [LARGE SCALE GENOMIC DNA]</scope>
</reference>
<dbReference type="OMA" id="LICVLHI"/>